<organism evidence="1 2">
    <name type="scientific">Mycobacterium ulcerans str. Harvey</name>
    <dbReference type="NCBI Taxonomy" id="1299332"/>
    <lineage>
        <taxon>Bacteria</taxon>
        <taxon>Bacillati</taxon>
        <taxon>Actinomycetota</taxon>
        <taxon>Actinomycetes</taxon>
        <taxon>Mycobacteriales</taxon>
        <taxon>Mycobacteriaceae</taxon>
        <taxon>Mycobacterium</taxon>
        <taxon>Mycobacterium ulcerans group</taxon>
    </lineage>
</organism>
<evidence type="ECO:0000313" key="2">
    <source>
        <dbReference type="Proteomes" id="UP000020681"/>
    </source>
</evidence>
<proteinExistence type="predicted"/>
<dbReference type="EMBL" id="JAOL01000025">
    <property type="protein sequence ID" value="EUA94016.1"/>
    <property type="molecule type" value="Genomic_DNA"/>
</dbReference>
<protein>
    <submittedName>
        <fullName evidence="1">Uncharacterized protein</fullName>
    </submittedName>
</protein>
<dbReference type="Proteomes" id="UP000020681">
    <property type="component" value="Unassembled WGS sequence"/>
</dbReference>
<name>A0ABN0RAX8_MYCUL</name>
<accession>A0ABN0RAX8</accession>
<comment type="caution">
    <text evidence="1">The sequence shown here is derived from an EMBL/GenBank/DDBJ whole genome shotgun (WGS) entry which is preliminary data.</text>
</comment>
<evidence type="ECO:0000313" key="1">
    <source>
        <dbReference type="EMBL" id="EUA94016.1"/>
    </source>
</evidence>
<keyword evidence="2" id="KW-1185">Reference proteome</keyword>
<reference evidence="1 2" key="1">
    <citation type="submission" date="2014-01" db="EMBL/GenBank/DDBJ databases">
        <authorList>
            <person name="Dobos K."/>
            <person name="Lenaerts A."/>
            <person name="Ordway D."/>
            <person name="DeGroote M.A."/>
            <person name="Parker T."/>
            <person name="Sizemore C."/>
            <person name="Tallon L.J."/>
            <person name="Sadzewicz L.K."/>
            <person name="Sengamalay N."/>
            <person name="Fraser C.M."/>
            <person name="Hine E."/>
            <person name="Shefchek K.A."/>
            <person name="Das S.P."/>
            <person name="Tettelin H."/>
        </authorList>
    </citation>
    <scope>NUCLEOTIDE SEQUENCE [LARGE SCALE GENOMIC DNA]</scope>
    <source>
        <strain evidence="1 2">Harvey</strain>
    </source>
</reference>
<sequence length="72" mass="8207">MQAKLAIDTNAEVAHQQILVLQNEPASPPPSEPLRSKAWSSLRTAMSPWRGTERFREQEGVCADCHQRTRHR</sequence>
<gene>
    <name evidence="1" type="ORF">I551_8717</name>
</gene>